<dbReference type="Proteomes" id="UP000668403">
    <property type="component" value="Unassembled WGS sequence"/>
</dbReference>
<dbReference type="RefSeq" id="WP_208237766.1">
    <property type="nucleotide sequence ID" value="NZ_BAAAQU010000001.1"/>
</dbReference>
<protein>
    <submittedName>
        <fullName evidence="1">Uncharacterized protein</fullName>
    </submittedName>
</protein>
<dbReference type="AlphaFoldDB" id="A0A939TMH9"/>
<dbReference type="EMBL" id="JAGFBF010000004">
    <property type="protein sequence ID" value="MBO2989488.1"/>
    <property type="molecule type" value="Genomic_DNA"/>
</dbReference>
<sequence>MAGFIESRSEREQVYGLLDRIESGIVAYEEWEIDVREFSSPTELQRSLREVLPHIPVPVIVVALDLPALRAASNAPMLFERHRGGRSHRGILEVDRRYFSGVPRSVEDLAEEWFVSSGGRARTFTLSLSIDGGRVRGFAADHCLSLDDIRDRQTEEERVVSEAGWFGIGFAGLPSLLVVPARRSRLQVHLDHDGSYVALTARDAGDRDRELVRERAYDARWTKWLDDDVLLEQRELDQTQLRVEAAVTALVSDRNTR</sequence>
<proteinExistence type="predicted"/>
<gene>
    <name evidence="1" type="ORF">J4H85_05700</name>
</gene>
<evidence type="ECO:0000313" key="2">
    <source>
        <dbReference type="Proteomes" id="UP000668403"/>
    </source>
</evidence>
<keyword evidence="2" id="KW-1185">Reference proteome</keyword>
<name>A0A939TMH9_9MICO</name>
<reference evidence="1" key="1">
    <citation type="submission" date="2021-03" db="EMBL/GenBank/DDBJ databases">
        <title>Leucobacter chromiisoli sp. nov., isolated from chromium-containing soil of chemical plant.</title>
        <authorList>
            <person name="Xu Z."/>
        </authorList>
    </citation>
    <scope>NUCLEOTIDE SEQUENCE</scope>
    <source>
        <strain evidence="1">K 70/01</strain>
    </source>
</reference>
<comment type="caution">
    <text evidence="1">The sequence shown here is derived from an EMBL/GenBank/DDBJ whole genome shotgun (WGS) entry which is preliminary data.</text>
</comment>
<evidence type="ECO:0000313" key="1">
    <source>
        <dbReference type="EMBL" id="MBO2989488.1"/>
    </source>
</evidence>
<organism evidence="1 2">
    <name type="scientific">Leucobacter tardus</name>
    <dbReference type="NCBI Taxonomy" id="501483"/>
    <lineage>
        <taxon>Bacteria</taxon>
        <taxon>Bacillati</taxon>
        <taxon>Actinomycetota</taxon>
        <taxon>Actinomycetes</taxon>
        <taxon>Micrococcales</taxon>
        <taxon>Microbacteriaceae</taxon>
        <taxon>Leucobacter</taxon>
    </lineage>
</organism>
<accession>A0A939TMH9</accession>